<evidence type="ECO:0000256" key="10">
    <source>
        <dbReference type="ARBA" id="ARBA00023133"/>
    </source>
</evidence>
<evidence type="ECO:0000313" key="13">
    <source>
        <dbReference type="EMBL" id="GGG30871.1"/>
    </source>
</evidence>
<keyword evidence="9 11" id="KW-0560">Oxidoreductase</keyword>
<accession>A0A917G9X1</accession>
<dbReference type="Proteomes" id="UP000616608">
    <property type="component" value="Unassembled WGS sequence"/>
</dbReference>
<dbReference type="SUPFAM" id="SSF51905">
    <property type="entry name" value="FAD/NAD(P)-binding domain"/>
    <property type="match status" value="1"/>
</dbReference>
<reference evidence="13" key="1">
    <citation type="journal article" date="2014" name="Int. J. Syst. Evol. Microbiol.">
        <title>Complete genome sequence of Corynebacterium casei LMG S-19264T (=DSM 44701T), isolated from a smear-ripened cheese.</title>
        <authorList>
            <consortium name="US DOE Joint Genome Institute (JGI-PGF)"/>
            <person name="Walter F."/>
            <person name="Albersmeier A."/>
            <person name="Kalinowski J."/>
            <person name="Ruckert C."/>
        </authorList>
    </citation>
    <scope>NUCLEOTIDE SEQUENCE</scope>
    <source>
        <strain evidence="13">CGMCC 1.15760</strain>
    </source>
</reference>
<dbReference type="GO" id="GO:0006783">
    <property type="term" value="P:heme biosynthetic process"/>
    <property type="evidence" value="ECO:0007669"/>
    <property type="project" value="UniProtKB-UniRule"/>
</dbReference>
<dbReference type="Gene3D" id="1.10.3110.10">
    <property type="entry name" value="protoporphyrinogen ix oxidase, domain 3"/>
    <property type="match status" value="1"/>
</dbReference>
<evidence type="ECO:0000256" key="3">
    <source>
        <dbReference type="ARBA" id="ARBA00004744"/>
    </source>
</evidence>
<evidence type="ECO:0000256" key="8">
    <source>
        <dbReference type="ARBA" id="ARBA00022827"/>
    </source>
</evidence>
<comment type="cofactor">
    <cofactor evidence="2 11">
        <name>FAD</name>
        <dbReference type="ChEBI" id="CHEBI:57692"/>
    </cofactor>
</comment>
<name>A0A917G9X1_9BACI</name>
<evidence type="ECO:0000256" key="6">
    <source>
        <dbReference type="ARBA" id="ARBA00019046"/>
    </source>
</evidence>
<dbReference type="PANTHER" id="PTHR42923:SF3">
    <property type="entry name" value="PROTOPORPHYRINOGEN OXIDASE"/>
    <property type="match status" value="1"/>
</dbReference>
<keyword evidence="14" id="KW-1185">Reference proteome</keyword>
<dbReference type="RefSeq" id="WP_188615583.1">
    <property type="nucleotide sequence ID" value="NZ_BMJT01000010.1"/>
</dbReference>
<evidence type="ECO:0000256" key="1">
    <source>
        <dbReference type="ARBA" id="ARBA00001755"/>
    </source>
</evidence>
<comment type="pathway">
    <text evidence="3 11">Porphyrin-containing compound metabolism; protoheme biosynthesis.</text>
</comment>
<comment type="similarity">
    <text evidence="4 11">Belongs to the protoporphyrinogen/coproporphyrinogen oxidase family. Coproporphyrinogen III oxidase subfamily.</text>
</comment>
<evidence type="ECO:0000256" key="2">
    <source>
        <dbReference type="ARBA" id="ARBA00001974"/>
    </source>
</evidence>
<comment type="caution">
    <text evidence="13">The sequence shown here is derived from an EMBL/GenBank/DDBJ whole genome shotgun (WGS) entry which is preliminary data.</text>
</comment>
<reference evidence="13" key="2">
    <citation type="submission" date="2020-09" db="EMBL/GenBank/DDBJ databases">
        <authorList>
            <person name="Sun Q."/>
            <person name="Zhou Y."/>
        </authorList>
    </citation>
    <scope>NUCLEOTIDE SEQUENCE</scope>
    <source>
        <strain evidence="13">CGMCC 1.15760</strain>
    </source>
</reference>
<dbReference type="InterPro" id="IPR036188">
    <property type="entry name" value="FAD/NAD-bd_sf"/>
</dbReference>
<sequence>MKTVAIVGGGITGITALYELHRLATKNKEAIHIILIEKNEYLGGKIHSEHEGSFIMETGADSIVARHEAVLPLVKALGLEDELVYNETGISYIYTHNQLHPIPKDAVFGIPMSVESLQASTLISEAGKKAALKDLTTPNTTFTKESAIGDFLTYFLGEELVQKQIAPVLSGVYSGDLHELSIASTLPYLIDYKNKYGSIIKGFEANKAQFAKTADKKFISFKHGLDTIARRIESLVPEAVIKKSTTVQHIANCEGKYTLHTSDGELLADELILALPNAQIAKLLPVPALQTSFKKFTTASVITMYVGFDIPDASLPADGTGYIVSHHADVVCNAATWTSRKWKHTSQNGNLLVRLFYKNTNERYDELQQMTEDELAQIGLQDIQQSLHIDAQPQIVRVTKWTNQMPRYDLAHREALQQLEQQMAVYYPHVHLAGCSYYGVGIGACIANGQQTAKHVFKQLFEIEQ</sequence>
<keyword evidence="11" id="KW-0963">Cytoplasm</keyword>
<gene>
    <name evidence="13" type="ORF">GCM10007425_26860</name>
</gene>
<dbReference type="Gene3D" id="3.50.50.60">
    <property type="entry name" value="FAD/NAD(P)-binding domain"/>
    <property type="match status" value="1"/>
</dbReference>
<comment type="function">
    <text evidence="11">Involved in coproporphyrin-dependent heme b biosynthesis. Catalyzes the oxidation of coproporphyrinogen III to coproporphyrin III.</text>
</comment>
<proteinExistence type="inferred from homology"/>
<comment type="subcellular location">
    <subcellularLocation>
        <location evidence="11">Cytoplasm</location>
    </subcellularLocation>
</comment>
<dbReference type="Pfam" id="PF01593">
    <property type="entry name" value="Amino_oxidase"/>
    <property type="match status" value="1"/>
</dbReference>
<keyword evidence="7 11" id="KW-0285">Flavoprotein</keyword>
<dbReference type="InterPro" id="IPR004572">
    <property type="entry name" value="Protoporphyrinogen_oxidase"/>
</dbReference>
<dbReference type="Gene3D" id="3.90.660.20">
    <property type="entry name" value="Protoporphyrinogen oxidase, mitochondrial, domain 2"/>
    <property type="match status" value="1"/>
</dbReference>
<evidence type="ECO:0000256" key="9">
    <source>
        <dbReference type="ARBA" id="ARBA00023002"/>
    </source>
</evidence>
<organism evidence="13 14">
    <name type="scientific">Lysinibacillus alkalisoli</name>
    <dbReference type="NCBI Taxonomy" id="1911548"/>
    <lineage>
        <taxon>Bacteria</taxon>
        <taxon>Bacillati</taxon>
        <taxon>Bacillota</taxon>
        <taxon>Bacilli</taxon>
        <taxon>Bacillales</taxon>
        <taxon>Bacillaceae</taxon>
        <taxon>Lysinibacillus</taxon>
    </lineage>
</organism>
<evidence type="ECO:0000256" key="7">
    <source>
        <dbReference type="ARBA" id="ARBA00022630"/>
    </source>
</evidence>
<feature type="domain" description="Amine oxidase" evidence="12">
    <location>
        <begin position="12"/>
        <end position="456"/>
    </location>
</feature>
<evidence type="ECO:0000256" key="4">
    <source>
        <dbReference type="ARBA" id="ARBA00008310"/>
    </source>
</evidence>
<evidence type="ECO:0000313" key="14">
    <source>
        <dbReference type="Proteomes" id="UP000616608"/>
    </source>
</evidence>
<dbReference type="EMBL" id="BMJT01000010">
    <property type="protein sequence ID" value="GGG30871.1"/>
    <property type="molecule type" value="Genomic_DNA"/>
</dbReference>
<keyword evidence="10 11" id="KW-0350">Heme biosynthesis</keyword>
<dbReference type="InterPro" id="IPR050464">
    <property type="entry name" value="Zeta_carotene_desat/Oxidored"/>
</dbReference>
<dbReference type="GO" id="GO:0005737">
    <property type="term" value="C:cytoplasm"/>
    <property type="evidence" value="ECO:0007669"/>
    <property type="project" value="UniProtKB-SubCell"/>
</dbReference>
<evidence type="ECO:0000256" key="5">
    <source>
        <dbReference type="ARBA" id="ARBA00012402"/>
    </source>
</evidence>
<dbReference type="AlphaFoldDB" id="A0A917G9X1"/>
<comment type="catalytic activity">
    <reaction evidence="1">
        <text>coproporphyrinogen III + 3 O2 = coproporphyrin III + 3 H2O2</text>
        <dbReference type="Rhea" id="RHEA:43436"/>
        <dbReference type="ChEBI" id="CHEBI:15379"/>
        <dbReference type="ChEBI" id="CHEBI:16240"/>
        <dbReference type="ChEBI" id="CHEBI:57309"/>
        <dbReference type="ChEBI" id="CHEBI:131725"/>
        <dbReference type="EC" id="1.3.3.15"/>
    </reaction>
    <physiologicalReaction direction="left-to-right" evidence="1">
        <dbReference type="Rhea" id="RHEA:43437"/>
    </physiologicalReaction>
</comment>
<dbReference type="NCBIfam" id="TIGR00562">
    <property type="entry name" value="proto_IX_ox"/>
    <property type="match status" value="1"/>
</dbReference>
<dbReference type="GO" id="GO:0004729">
    <property type="term" value="F:oxygen-dependent protoporphyrinogen oxidase activity"/>
    <property type="evidence" value="ECO:0007669"/>
    <property type="project" value="UniProtKB-UniRule"/>
</dbReference>
<dbReference type="SUPFAM" id="SSF54373">
    <property type="entry name" value="FAD-linked reductases, C-terminal domain"/>
    <property type="match status" value="1"/>
</dbReference>
<dbReference type="EC" id="1.3.3.15" evidence="5 11"/>
<dbReference type="PANTHER" id="PTHR42923">
    <property type="entry name" value="PROTOPORPHYRINOGEN OXIDASE"/>
    <property type="match status" value="1"/>
</dbReference>
<dbReference type="InterPro" id="IPR002937">
    <property type="entry name" value="Amino_oxidase"/>
</dbReference>
<evidence type="ECO:0000256" key="11">
    <source>
        <dbReference type="RuleBase" id="RU364052"/>
    </source>
</evidence>
<keyword evidence="8 11" id="KW-0274">FAD</keyword>
<evidence type="ECO:0000259" key="12">
    <source>
        <dbReference type="Pfam" id="PF01593"/>
    </source>
</evidence>
<protein>
    <recommendedName>
        <fullName evidence="6 11">Coproporphyrinogen III oxidase</fullName>
        <ecNumber evidence="5 11">1.3.3.15</ecNumber>
    </recommendedName>
</protein>